<dbReference type="InterPro" id="IPR001796">
    <property type="entry name" value="DHFR_dom"/>
</dbReference>
<dbReference type="Gene3D" id="3.40.430.10">
    <property type="entry name" value="Dihydrofolate Reductase, subunit A"/>
    <property type="match status" value="1"/>
</dbReference>
<proteinExistence type="inferred from homology"/>
<accession>A0A0W0RWH6</accession>
<evidence type="ECO:0000256" key="3">
    <source>
        <dbReference type="ARBA" id="ARBA00012856"/>
    </source>
</evidence>
<evidence type="ECO:0000256" key="4">
    <source>
        <dbReference type="ARBA" id="ARBA00022563"/>
    </source>
</evidence>
<dbReference type="EC" id="1.5.1.3" evidence="3 8"/>
<evidence type="ECO:0000313" key="11">
    <source>
        <dbReference type="Proteomes" id="UP000054695"/>
    </source>
</evidence>
<dbReference type="AlphaFoldDB" id="A0A0W0RWH6"/>
<comment type="pathway">
    <text evidence="1 8">Cofactor biosynthesis; tetrahydrofolate biosynthesis; 5,6,7,8-tetrahydrofolate from 7,8-dihydrofolate: step 1/1.</text>
</comment>
<dbReference type="InterPro" id="IPR024072">
    <property type="entry name" value="DHFR-like_dom_sf"/>
</dbReference>
<dbReference type="FunFam" id="3.40.430.10:FF:000001">
    <property type="entry name" value="Dihydrofolate reductase"/>
    <property type="match status" value="1"/>
</dbReference>
<dbReference type="GO" id="GO:0005829">
    <property type="term" value="C:cytosol"/>
    <property type="evidence" value="ECO:0007669"/>
    <property type="project" value="TreeGrafter"/>
</dbReference>
<keyword evidence="4 8" id="KW-0554">One-carbon metabolism</keyword>
<evidence type="ECO:0000259" key="9">
    <source>
        <dbReference type="PROSITE" id="PS51330"/>
    </source>
</evidence>
<dbReference type="GO" id="GO:0070401">
    <property type="term" value="F:NADP+ binding"/>
    <property type="evidence" value="ECO:0007669"/>
    <property type="project" value="UniProtKB-ARBA"/>
</dbReference>
<name>A0A0W0RWH6_LEGBO</name>
<comment type="caution">
    <text evidence="10">The sequence shown here is derived from an EMBL/GenBank/DDBJ whole genome shotgun (WGS) entry which is preliminary data.</text>
</comment>
<dbReference type="RefSeq" id="WP_058458566.1">
    <property type="nucleotide sequence ID" value="NZ_CAAAIY010000029.1"/>
</dbReference>
<dbReference type="CDD" id="cd00209">
    <property type="entry name" value="DHFR"/>
    <property type="match status" value="1"/>
</dbReference>
<dbReference type="SUPFAM" id="SSF53597">
    <property type="entry name" value="Dihydrofolate reductase-like"/>
    <property type="match status" value="1"/>
</dbReference>
<comment type="similarity">
    <text evidence="2 8">Belongs to the dihydrofolate reductase family.</text>
</comment>
<dbReference type="PROSITE" id="PS51330">
    <property type="entry name" value="DHFR_2"/>
    <property type="match status" value="1"/>
</dbReference>
<evidence type="ECO:0000256" key="5">
    <source>
        <dbReference type="ARBA" id="ARBA00022857"/>
    </source>
</evidence>
<evidence type="ECO:0000313" key="10">
    <source>
        <dbReference type="EMBL" id="KTC75265.1"/>
    </source>
</evidence>
<dbReference type="UniPathway" id="UPA00077">
    <property type="reaction ID" value="UER00158"/>
</dbReference>
<evidence type="ECO:0000256" key="2">
    <source>
        <dbReference type="ARBA" id="ARBA00009539"/>
    </source>
</evidence>
<comment type="catalytic activity">
    <reaction evidence="8">
        <text>(6S)-5,6,7,8-tetrahydrofolate + NADP(+) = 7,8-dihydrofolate + NADPH + H(+)</text>
        <dbReference type="Rhea" id="RHEA:15009"/>
        <dbReference type="ChEBI" id="CHEBI:15378"/>
        <dbReference type="ChEBI" id="CHEBI:57451"/>
        <dbReference type="ChEBI" id="CHEBI:57453"/>
        <dbReference type="ChEBI" id="CHEBI:57783"/>
        <dbReference type="ChEBI" id="CHEBI:58349"/>
        <dbReference type="EC" id="1.5.1.3"/>
    </reaction>
</comment>
<keyword evidence="11" id="KW-1185">Reference proteome</keyword>
<dbReference type="GO" id="GO:0046655">
    <property type="term" value="P:folic acid metabolic process"/>
    <property type="evidence" value="ECO:0007669"/>
    <property type="project" value="TreeGrafter"/>
</dbReference>
<dbReference type="GO" id="GO:0004146">
    <property type="term" value="F:dihydrofolate reductase activity"/>
    <property type="evidence" value="ECO:0007669"/>
    <property type="project" value="UniProtKB-EC"/>
</dbReference>
<dbReference type="GO" id="GO:0006730">
    <property type="term" value="P:one-carbon metabolic process"/>
    <property type="evidence" value="ECO:0007669"/>
    <property type="project" value="UniProtKB-KW"/>
</dbReference>
<organism evidence="10 11">
    <name type="scientific">Legionella bozemanae</name>
    <name type="common">Fluoribacter bozemanae</name>
    <dbReference type="NCBI Taxonomy" id="447"/>
    <lineage>
        <taxon>Bacteria</taxon>
        <taxon>Pseudomonadati</taxon>
        <taxon>Pseudomonadota</taxon>
        <taxon>Gammaproteobacteria</taxon>
        <taxon>Legionellales</taxon>
        <taxon>Legionellaceae</taxon>
        <taxon>Legionella</taxon>
    </lineage>
</organism>
<keyword evidence="5 8" id="KW-0521">NADP</keyword>
<evidence type="ECO:0000256" key="1">
    <source>
        <dbReference type="ARBA" id="ARBA00004903"/>
    </source>
</evidence>
<dbReference type="GO" id="GO:0046654">
    <property type="term" value="P:tetrahydrofolate biosynthetic process"/>
    <property type="evidence" value="ECO:0007669"/>
    <property type="project" value="UniProtKB-UniPathway"/>
</dbReference>
<dbReference type="PATRIC" id="fig|447.4.peg.943"/>
<dbReference type="PRINTS" id="PR00070">
    <property type="entry name" value="DHFR"/>
</dbReference>
<dbReference type="Proteomes" id="UP000054695">
    <property type="component" value="Unassembled WGS sequence"/>
</dbReference>
<protein>
    <recommendedName>
        <fullName evidence="3 8">Dihydrofolate reductase</fullName>
        <ecNumber evidence="3 8">1.5.1.3</ecNumber>
    </recommendedName>
</protein>
<gene>
    <name evidence="10" type="primary">folA</name>
    <name evidence="10" type="ORF">Lboz_0872</name>
</gene>
<keyword evidence="6 8" id="KW-0560">Oxidoreductase</keyword>
<dbReference type="OrthoDB" id="9804315at2"/>
<dbReference type="Pfam" id="PF00186">
    <property type="entry name" value="DHFR_1"/>
    <property type="match status" value="1"/>
</dbReference>
<dbReference type="EMBL" id="LNXU01000011">
    <property type="protein sequence ID" value="KTC75265.1"/>
    <property type="molecule type" value="Genomic_DNA"/>
</dbReference>
<evidence type="ECO:0000256" key="6">
    <source>
        <dbReference type="ARBA" id="ARBA00023002"/>
    </source>
</evidence>
<dbReference type="STRING" id="447.Lboz_0872"/>
<dbReference type="GO" id="GO:0046452">
    <property type="term" value="P:dihydrofolate metabolic process"/>
    <property type="evidence" value="ECO:0007669"/>
    <property type="project" value="TreeGrafter"/>
</dbReference>
<dbReference type="PANTHER" id="PTHR48069:SF3">
    <property type="entry name" value="DIHYDROFOLATE REDUCTASE"/>
    <property type="match status" value="1"/>
</dbReference>
<feature type="domain" description="DHFR" evidence="9">
    <location>
        <begin position="1"/>
        <end position="158"/>
    </location>
</feature>
<sequence length="160" mass="18175">MISLIAAIDEAGGLGFNNQLLCHLPADLQHFKSITMGKPIIMGRKTFASIGKPLPGRLNIILSHSITSIEGVSVFNSLEKAINQTKEFPEIIIIGGAELFAEAINKATRLYITRIHHQFVADVFFPEIDESIWYCSEKQFRPHDEKNKYDMTFYTYERIK</sequence>
<reference evidence="10 11" key="1">
    <citation type="submission" date="2015-11" db="EMBL/GenBank/DDBJ databases">
        <title>Genomic analysis of 38 Legionella species identifies large and diverse effector repertoires.</title>
        <authorList>
            <person name="Burstein D."/>
            <person name="Amaro F."/>
            <person name="Zusman T."/>
            <person name="Lifshitz Z."/>
            <person name="Cohen O."/>
            <person name="Gilbert J.A."/>
            <person name="Pupko T."/>
            <person name="Shuman H.A."/>
            <person name="Segal G."/>
        </authorList>
    </citation>
    <scope>NUCLEOTIDE SEQUENCE [LARGE SCALE GENOMIC DNA]</scope>
    <source>
        <strain evidence="10 11">WIGA</strain>
    </source>
</reference>
<dbReference type="PANTHER" id="PTHR48069">
    <property type="entry name" value="DIHYDROFOLATE REDUCTASE"/>
    <property type="match status" value="1"/>
</dbReference>
<comment type="function">
    <text evidence="7 8">Key enzyme in folate metabolism. Catalyzes an essential reaction for de novo glycine and purine synthesis, and for DNA precursor synthesis.</text>
</comment>
<dbReference type="InterPro" id="IPR012259">
    <property type="entry name" value="DHFR"/>
</dbReference>
<dbReference type="PIRSF" id="PIRSF000194">
    <property type="entry name" value="DHFR"/>
    <property type="match status" value="1"/>
</dbReference>
<evidence type="ECO:0000256" key="7">
    <source>
        <dbReference type="ARBA" id="ARBA00025067"/>
    </source>
</evidence>
<evidence type="ECO:0000256" key="8">
    <source>
        <dbReference type="PIRNR" id="PIRNR000194"/>
    </source>
</evidence>